<sequence length="281" mass="31856">MVRRPPLRLQLVPQFLRSCSSRITRRVVFERHQLTGIRQESFPSRHLPKIMPELSTVTEKDEPVPRTQSPNHPEELVYHGLLRNNIRAMKLWTSSSLMSCVVLTPVLLFMEIIPPIGVLAMAGTFLTAYGAAASMVSWCGGPYVFTLRWLPTNYAHDQNGTGTKEPQVVEITTMSLTLNQRITRVYDTAFLLPTIRPFATWELAEFFRLSPHEVEARKAKGVLPGKEVIAETLDKKGVVIGKWVVHWNENGSGACEEQGRVSRYFKVHEELLPRPVRWGGS</sequence>
<keyword evidence="1" id="KW-1133">Transmembrane helix</keyword>
<evidence type="ECO:0000313" key="2">
    <source>
        <dbReference type="EMBL" id="CAL1711396.1"/>
    </source>
</evidence>
<keyword evidence="1" id="KW-0812">Transmembrane</keyword>
<dbReference type="Proteomes" id="UP001497453">
    <property type="component" value="Chromosome 6"/>
</dbReference>
<protein>
    <submittedName>
        <fullName evidence="2">Uncharacterized protein</fullName>
    </submittedName>
</protein>
<feature type="transmembrane region" description="Helical" evidence="1">
    <location>
        <begin position="116"/>
        <end position="139"/>
    </location>
</feature>
<keyword evidence="1" id="KW-0472">Membrane</keyword>
<evidence type="ECO:0000256" key="1">
    <source>
        <dbReference type="SAM" id="Phobius"/>
    </source>
</evidence>
<reference evidence="3" key="1">
    <citation type="submission" date="2024-04" db="EMBL/GenBank/DDBJ databases">
        <authorList>
            <person name="Shaw F."/>
            <person name="Minotto A."/>
        </authorList>
    </citation>
    <scope>NUCLEOTIDE SEQUENCE [LARGE SCALE GENOMIC DNA]</scope>
</reference>
<feature type="transmembrane region" description="Helical" evidence="1">
    <location>
        <begin position="91"/>
        <end position="110"/>
    </location>
</feature>
<dbReference type="EMBL" id="OZ037949">
    <property type="protein sequence ID" value="CAL1711396.1"/>
    <property type="molecule type" value="Genomic_DNA"/>
</dbReference>
<evidence type="ECO:0000313" key="3">
    <source>
        <dbReference type="Proteomes" id="UP001497453"/>
    </source>
</evidence>
<organism evidence="2 3">
    <name type="scientific">Somion occarium</name>
    <dbReference type="NCBI Taxonomy" id="3059160"/>
    <lineage>
        <taxon>Eukaryota</taxon>
        <taxon>Fungi</taxon>
        <taxon>Dikarya</taxon>
        <taxon>Basidiomycota</taxon>
        <taxon>Agaricomycotina</taxon>
        <taxon>Agaricomycetes</taxon>
        <taxon>Polyporales</taxon>
        <taxon>Cerrenaceae</taxon>
        <taxon>Somion</taxon>
    </lineage>
</organism>
<gene>
    <name evidence="2" type="ORF">GFSPODELE1_LOCUS8324</name>
</gene>
<accession>A0ABP1DU94</accession>
<name>A0ABP1DU94_9APHY</name>
<keyword evidence="3" id="KW-1185">Reference proteome</keyword>
<proteinExistence type="predicted"/>